<sequence>MDRGAPLATPLDWHRRRSEWAARGDGRLVADWVSQAIASRFLPSTRTGCLHKSYQFHAPPNLISLPTRSVSGLGGSMIDLQRVKEKRLSVAVLPPFPTQQRWTHYQMRDISSPSISPPPSHPFSSLVSMWPSRPRLSINPPSRDRARKIKHRAVTTHLRGAWLSLGTSSASSSQPPTTSHHRPYCRCRGLDLASGERSSFIIYVPKGIRSLHRPCPPAIFFAGSHSWIATVPCIIHGKEDQHR</sequence>
<proteinExistence type="predicted"/>
<evidence type="ECO:0000313" key="2">
    <source>
        <dbReference type="Proteomes" id="UP000762676"/>
    </source>
</evidence>
<comment type="caution">
    <text evidence="1">The sequence shown here is derived from an EMBL/GenBank/DDBJ whole genome shotgun (WGS) entry which is preliminary data.</text>
</comment>
<dbReference type="Proteomes" id="UP000762676">
    <property type="component" value="Unassembled WGS sequence"/>
</dbReference>
<protein>
    <submittedName>
        <fullName evidence="1">Uncharacterized protein</fullName>
    </submittedName>
</protein>
<dbReference type="EMBL" id="BMAT01000538">
    <property type="protein sequence ID" value="GFR67876.1"/>
    <property type="molecule type" value="Genomic_DNA"/>
</dbReference>
<name>A0AAV4F4F4_9GAST</name>
<evidence type="ECO:0000313" key="1">
    <source>
        <dbReference type="EMBL" id="GFR67876.1"/>
    </source>
</evidence>
<reference evidence="1 2" key="1">
    <citation type="journal article" date="2021" name="Elife">
        <title>Chloroplast acquisition without the gene transfer in kleptoplastic sea slugs, Plakobranchus ocellatus.</title>
        <authorList>
            <person name="Maeda T."/>
            <person name="Takahashi S."/>
            <person name="Yoshida T."/>
            <person name="Shimamura S."/>
            <person name="Takaki Y."/>
            <person name="Nagai Y."/>
            <person name="Toyoda A."/>
            <person name="Suzuki Y."/>
            <person name="Arimoto A."/>
            <person name="Ishii H."/>
            <person name="Satoh N."/>
            <person name="Nishiyama T."/>
            <person name="Hasebe M."/>
            <person name="Maruyama T."/>
            <person name="Minagawa J."/>
            <person name="Obokata J."/>
            <person name="Shigenobu S."/>
        </authorList>
    </citation>
    <scope>NUCLEOTIDE SEQUENCE [LARGE SCALE GENOMIC DNA]</scope>
</reference>
<gene>
    <name evidence="1" type="ORF">ElyMa_000261700</name>
</gene>
<keyword evidence="2" id="KW-1185">Reference proteome</keyword>
<dbReference type="AlphaFoldDB" id="A0AAV4F4F4"/>
<accession>A0AAV4F4F4</accession>
<organism evidence="1 2">
    <name type="scientific">Elysia marginata</name>
    <dbReference type="NCBI Taxonomy" id="1093978"/>
    <lineage>
        <taxon>Eukaryota</taxon>
        <taxon>Metazoa</taxon>
        <taxon>Spiralia</taxon>
        <taxon>Lophotrochozoa</taxon>
        <taxon>Mollusca</taxon>
        <taxon>Gastropoda</taxon>
        <taxon>Heterobranchia</taxon>
        <taxon>Euthyneura</taxon>
        <taxon>Panpulmonata</taxon>
        <taxon>Sacoglossa</taxon>
        <taxon>Placobranchoidea</taxon>
        <taxon>Plakobranchidae</taxon>
        <taxon>Elysia</taxon>
    </lineage>
</organism>